<dbReference type="PANTHER" id="PTHR30405:SF11">
    <property type="entry name" value="RNA-GUIDED DNA ENDONUCLEASE RV2885C-RELATED"/>
    <property type="match status" value="1"/>
</dbReference>
<comment type="similarity">
    <text evidence="1">In the C-terminal section; belongs to the transposase 35 family.</text>
</comment>
<reference evidence="8 9" key="1">
    <citation type="journal article" date="2018" name="Int. J. Syst. Evol. Microbiol.">
        <title>Mesosutterella multiformis gen. nov., sp. nov., a member of the family Sutterellaceae and Sutterella megalosphaeroides sp. nov., isolated from human faeces.</title>
        <authorList>
            <person name="Sakamoto M."/>
            <person name="Ikeyama N."/>
            <person name="Kunihiro T."/>
            <person name="Iino T."/>
            <person name="Yuki M."/>
            <person name="Ohkuma M."/>
        </authorList>
    </citation>
    <scope>NUCLEOTIDE SEQUENCE [LARGE SCALE GENOMIC DNA]</scope>
    <source>
        <strain evidence="8 9">6FBBBH3</strain>
    </source>
</reference>
<accession>A0A2Z6IBW7</accession>
<protein>
    <recommendedName>
        <fullName evidence="10">Transposase</fullName>
    </recommendedName>
</protein>
<dbReference type="Pfam" id="PF07282">
    <property type="entry name" value="Cas12f1-like_TNB"/>
    <property type="match status" value="1"/>
</dbReference>
<dbReference type="OrthoDB" id="5560528at2"/>
<evidence type="ECO:0000313" key="9">
    <source>
        <dbReference type="Proteomes" id="UP000271003"/>
    </source>
</evidence>
<dbReference type="Pfam" id="PF01385">
    <property type="entry name" value="OrfB_IS605"/>
    <property type="match status" value="1"/>
</dbReference>
<dbReference type="Proteomes" id="UP000271003">
    <property type="component" value="Chromosome"/>
</dbReference>
<feature type="domain" description="Probable transposase IS891/IS1136/IS1341" evidence="6">
    <location>
        <begin position="199"/>
        <end position="324"/>
    </location>
</feature>
<comment type="similarity">
    <text evidence="2">In the N-terminal section; belongs to the transposase 2 family.</text>
</comment>
<dbReference type="InterPro" id="IPR001959">
    <property type="entry name" value="Transposase"/>
</dbReference>
<evidence type="ECO:0008006" key="10">
    <source>
        <dbReference type="Google" id="ProtNLM"/>
    </source>
</evidence>
<dbReference type="NCBIfam" id="NF040570">
    <property type="entry name" value="guided_TnpB"/>
    <property type="match status" value="1"/>
</dbReference>
<dbReference type="PANTHER" id="PTHR30405">
    <property type="entry name" value="TRANSPOSASE"/>
    <property type="match status" value="1"/>
</dbReference>
<dbReference type="GO" id="GO:0032196">
    <property type="term" value="P:transposition"/>
    <property type="evidence" value="ECO:0007669"/>
    <property type="project" value="UniProtKB-KW"/>
</dbReference>
<feature type="domain" description="Cas12f1-like TNB" evidence="7">
    <location>
        <begin position="357"/>
        <end position="423"/>
    </location>
</feature>
<evidence type="ECO:0000256" key="1">
    <source>
        <dbReference type="ARBA" id="ARBA00008761"/>
    </source>
</evidence>
<keyword evidence="5" id="KW-0233">DNA recombination</keyword>
<evidence type="ECO:0000256" key="2">
    <source>
        <dbReference type="ARBA" id="ARBA00011044"/>
    </source>
</evidence>
<evidence type="ECO:0000256" key="4">
    <source>
        <dbReference type="ARBA" id="ARBA00023125"/>
    </source>
</evidence>
<proteinExistence type="inferred from homology"/>
<evidence type="ECO:0000256" key="3">
    <source>
        <dbReference type="ARBA" id="ARBA00022578"/>
    </source>
</evidence>
<dbReference type="InterPro" id="IPR010095">
    <property type="entry name" value="Cas12f1-like_TNB"/>
</dbReference>
<keyword evidence="9" id="KW-1185">Reference proteome</keyword>
<organism evidence="8 9">
    <name type="scientific">Sutterella megalosphaeroides</name>
    <dbReference type="NCBI Taxonomy" id="2494234"/>
    <lineage>
        <taxon>Bacteria</taxon>
        <taxon>Pseudomonadati</taxon>
        <taxon>Pseudomonadota</taxon>
        <taxon>Betaproteobacteria</taxon>
        <taxon>Burkholderiales</taxon>
        <taxon>Sutterellaceae</taxon>
        <taxon>Sutterella</taxon>
    </lineage>
</organism>
<sequence length="483" mass="55587">MTQGRKFSARFSNDASRYGYLTWSAAQSFIYNEKVREQRYFDSLYRLIDETKRHCQPIRPECCVDRPQPDQKYAHLVDFEEMPWLREVPSMIYGIGAYRFCQASRRMLSGLAGRPKVHPIKESDRVLQLTRKYFAIEPHTRKGWFVLQFGSKQKPGGSILFKAHREFLMPAMVFVKLSARGLSVSFCYEDPKDLECFPETEEEISARLMQYTKDELQKKTIGVDRGVARPVQSSHREAPYGLTKKQLQKIASRERHRKRLQRRLAKAKKGSNNRRKVKRRLGRTYQYQRNVLEDFAHQTSHALVSLEDTWLIVLEALKIDNMVKRPAPEYDEETGRPLKNGASAHAGLAESILKSGWGKVRTYLRYKALKAGKLVLEVDPKNTSRRCPVCGLIDPKNRPSQAVFHCVRCGFEDNADHAAAINIRDRGIDMLLSGLYKPKTRKKLLRTKKAKPSSVKLGPDRADVMPVELTAPDKTEVLSACRR</sequence>
<dbReference type="KEGG" id="sutt:SUTMEG_12910"/>
<evidence type="ECO:0000313" key="8">
    <source>
        <dbReference type="EMBL" id="BBF23400.1"/>
    </source>
</evidence>
<dbReference type="EMBL" id="AP018786">
    <property type="protein sequence ID" value="BBF23400.1"/>
    <property type="molecule type" value="Genomic_DNA"/>
</dbReference>
<dbReference type="AlphaFoldDB" id="A0A2Z6IBW7"/>
<dbReference type="InterPro" id="IPR051399">
    <property type="entry name" value="RNA-guided_DNA_endo/Transpos"/>
</dbReference>
<name>A0A2Z6IBW7_9BURK</name>
<evidence type="ECO:0000259" key="7">
    <source>
        <dbReference type="Pfam" id="PF07282"/>
    </source>
</evidence>
<keyword evidence="4" id="KW-0238">DNA-binding</keyword>
<dbReference type="GO" id="GO:0006310">
    <property type="term" value="P:DNA recombination"/>
    <property type="evidence" value="ECO:0007669"/>
    <property type="project" value="UniProtKB-KW"/>
</dbReference>
<keyword evidence="3" id="KW-0815">Transposition</keyword>
<dbReference type="GO" id="GO:0003677">
    <property type="term" value="F:DNA binding"/>
    <property type="evidence" value="ECO:0007669"/>
    <property type="project" value="UniProtKB-KW"/>
</dbReference>
<gene>
    <name evidence="8" type="ORF">SUTMEG_12910</name>
</gene>
<evidence type="ECO:0000259" key="6">
    <source>
        <dbReference type="Pfam" id="PF01385"/>
    </source>
</evidence>
<dbReference type="RefSeq" id="WP_120177014.1">
    <property type="nucleotide sequence ID" value="NZ_AP018786.1"/>
</dbReference>
<evidence type="ECO:0000256" key="5">
    <source>
        <dbReference type="ARBA" id="ARBA00023172"/>
    </source>
</evidence>